<feature type="signal peptide" evidence="3">
    <location>
        <begin position="1"/>
        <end position="24"/>
    </location>
</feature>
<dbReference type="InterPro" id="IPR027385">
    <property type="entry name" value="Beta-barrel_OMP"/>
</dbReference>
<dbReference type="InterPro" id="IPR011250">
    <property type="entry name" value="OMP/PagP_B-barrel"/>
</dbReference>
<comment type="caution">
    <text evidence="5">The sequence shown here is derived from an EMBL/GenBank/DDBJ whole genome shotgun (WGS) entry which is preliminary data.</text>
</comment>
<name>A0A1X4G882_9CYAN</name>
<dbReference type="Gene3D" id="2.40.160.20">
    <property type="match status" value="1"/>
</dbReference>
<evidence type="ECO:0000259" key="4">
    <source>
        <dbReference type="Pfam" id="PF13505"/>
    </source>
</evidence>
<evidence type="ECO:0000313" key="6">
    <source>
        <dbReference type="Proteomes" id="UP000192997"/>
    </source>
</evidence>
<sequence length="304" mass="32202">MKSYLYLLFPAVVASLAFTTSVKAEEVSTKATDLIGGSANLLAQSSDPGVTPTSPTTNPSTPSSDPGVTPTSPTTNPSTPSSDPGFTPVSPTTNPSTPLYIGGDINPDLPASNYSYGSLSGGFGSQSDVEDITGNRKVGDIRFNSAFSFNAAIGRQLEQFRVEIEFGNQFLSAKEFKFNGDLIPPTTSLSGNINASTILLNGYYDIPTGSKFRPYVGGGLGVARISGKVTDNEGFYDDDDVSLNGTSFAYQLKGGVQYEVTKKGNVFGEVKYSSISSYKAEDYTNVDFGPYNSFSFAVGYRQGF</sequence>
<dbReference type="Proteomes" id="UP000192997">
    <property type="component" value="Unassembled WGS sequence"/>
</dbReference>
<dbReference type="SUPFAM" id="SSF56925">
    <property type="entry name" value="OMPA-like"/>
    <property type="match status" value="1"/>
</dbReference>
<feature type="domain" description="Outer membrane protein beta-barrel" evidence="4">
    <location>
        <begin position="146"/>
        <end position="301"/>
    </location>
</feature>
<evidence type="ECO:0000256" key="1">
    <source>
        <dbReference type="ARBA" id="ARBA00022729"/>
    </source>
</evidence>
<proteinExistence type="predicted"/>
<dbReference type="EMBL" id="NBYN01000034">
    <property type="protein sequence ID" value="OSO92215.1"/>
    <property type="molecule type" value="Genomic_DNA"/>
</dbReference>
<feature type="compositionally biased region" description="Low complexity" evidence="2">
    <location>
        <begin position="51"/>
        <end position="98"/>
    </location>
</feature>
<protein>
    <recommendedName>
        <fullName evidence="4">Outer membrane protein beta-barrel domain-containing protein</fullName>
    </recommendedName>
</protein>
<organism evidence="5 6">
    <name type="scientific">Cylindrospermopsis raciborskii CENA303</name>
    <dbReference type="NCBI Taxonomy" id="1170769"/>
    <lineage>
        <taxon>Bacteria</taxon>
        <taxon>Bacillati</taxon>
        <taxon>Cyanobacteriota</taxon>
        <taxon>Cyanophyceae</taxon>
        <taxon>Nostocales</taxon>
        <taxon>Aphanizomenonaceae</taxon>
        <taxon>Cylindrospermopsis</taxon>
    </lineage>
</organism>
<evidence type="ECO:0000256" key="3">
    <source>
        <dbReference type="SAM" id="SignalP"/>
    </source>
</evidence>
<feature type="region of interest" description="Disordered" evidence="2">
    <location>
        <begin position="40"/>
        <end position="104"/>
    </location>
</feature>
<gene>
    <name evidence="5" type="ORF">B7O87_06800</name>
</gene>
<keyword evidence="1 3" id="KW-0732">Signal</keyword>
<dbReference type="RefSeq" id="WP_085727790.1">
    <property type="nucleotide sequence ID" value="NZ_NBYN01000034.1"/>
</dbReference>
<evidence type="ECO:0000313" key="5">
    <source>
        <dbReference type="EMBL" id="OSO92215.1"/>
    </source>
</evidence>
<evidence type="ECO:0000256" key="2">
    <source>
        <dbReference type="SAM" id="MobiDB-lite"/>
    </source>
</evidence>
<feature type="chain" id="PRO_5012214094" description="Outer membrane protein beta-barrel domain-containing protein" evidence="3">
    <location>
        <begin position="25"/>
        <end position="304"/>
    </location>
</feature>
<dbReference type="AlphaFoldDB" id="A0A1X4G882"/>
<accession>A0A1X4G882</accession>
<dbReference type="Pfam" id="PF13505">
    <property type="entry name" value="OMP_b-brl"/>
    <property type="match status" value="1"/>
</dbReference>
<reference evidence="6" key="1">
    <citation type="submission" date="2017-04" db="EMBL/GenBank/DDBJ databases">
        <authorList>
            <person name="Abreu V.A."/>
            <person name="Popin R.V."/>
            <person name="Rigonato J."/>
            <person name="Andreote A.P."/>
            <person name="Schaker P.C."/>
            <person name="Hoff-Risseti C."/>
            <person name="Alvarenga D.O."/>
            <person name="Varani A.M."/>
            <person name="Fiore M.F."/>
        </authorList>
    </citation>
    <scope>NUCLEOTIDE SEQUENCE [LARGE SCALE GENOMIC DNA]</scope>
    <source>
        <strain evidence="6">CENA303</strain>
    </source>
</reference>